<reference evidence="1 2" key="1">
    <citation type="submission" date="2019-10" db="EMBL/GenBank/DDBJ databases">
        <title>The completed genome of Lactobacillus harbinensis M1.</title>
        <authorList>
            <person name="Zheng Y."/>
        </authorList>
    </citation>
    <scope>NUCLEOTIDE SEQUENCE [LARGE SCALE GENOMIC DNA]</scope>
    <source>
        <strain evidence="1 2">M1</strain>
    </source>
</reference>
<dbReference type="Proteomes" id="UP000326779">
    <property type="component" value="Chromosome"/>
</dbReference>
<organism evidence="1 2">
    <name type="scientific">Schleiferilactobacillus harbinensis</name>
    <dbReference type="NCBI Taxonomy" id="304207"/>
    <lineage>
        <taxon>Bacteria</taxon>
        <taxon>Bacillati</taxon>
        <taxon>Bacillota</taxon>
        <taxon>Bacilli</taxon>
        <taxon>Lactobacillales</taxon>
        <taxon>Lactobacillaceae</taxon>
        <taxon>Schleiferilactobacillus</taxon>
    </lineage>
</organism>
<proteinExistence type="predicted"/>
<dbReference type="AlphaFoldDB" id="A0A5P8M5G6"/>
<evidence type="ECO:0000313" key="1">
    <source>
        <dbReference type="EMBL" id="QFR23719.1"/>
    </source>
</evidence>
<accession>A0A5P8M5G6</accession>
<name>A0A5P8M5G6_9LACO</name>
<protein>
    <recommendedName>
        <fullName evidence="3">DUF1642 domain-containing protein</fullName>
    </recommendedName>
</protein>
<evidence type="ECO:0000313" key="2">
    <source>
        <dbReference type="Proteomes" id="UP000326779"/>
    </source>
</evidence>
<dbReference type="EMBL" id="CP045143">
    <property type="protein sequence ID" value="QFR23719.1"/>
    <property type="molecule type" value="Genomic_DNA"/>
</dbReference>
<evidence type="ECO:0008006" key="3">
    <source>
        <dbReference type="Google" id="ProtNLM"/>
    </source>
</evidence>
<sequence length="191" mass="22112">MTDKMSKEEAKKEFDRWFNPDDFPNRRLVVYEVSQLIDAIEPEHKKVVLPKVVGEQWDMLVDHYASDQVVTDKCSAINRALRWLPNRWSVGLDCGDLVYWWANTQDSYTKLADAARYGWIPERVKSWNVFVPKAIKIPGHVSIYAKFKHGVQPVNTDGPISAGEYTFTEEELIKYGLDGDLFEKELVKDTK</sequence>
<gene>
    <name evidence="1" type="ORF">D1010_10040</name>
</gene>
<dbReference type="RefSeq" id="WP_152260912.1">
    <property type="nucleotide sequence ID" value="NZ_CP045143.1"/>
</dbReference>
<dbReference type="KEGG" id="lhb:D1010_10040"/>